<proteinExistence type="inferred from homology"/>
<evidence type="ECO:0000256" key="3">
    <source>
        <dbReference type="RuleBase" id="RU003829"/>
    </source>
</evidence>
<evidence type="ECO:0000313" key="5">
    <source>
        <dbReference type="EMBL" id="GIX62149.1"/>
    </source>
</evidence>
<dbReference type="PANTHER" id="PTHR11932">
    <property type="entry name" value="CULLIN"/>
    <property type="match status" value="1"/>
</dbReference>
<protein>
    <submittedName>
        <fullName evidence="5">Cullin family protein, putative</fullName>
    </submittedName>
</protein>
<dbReference type="InterPro" id="IPR036390">
    <property type="entry name" value="WH_DNA-bd_sf"/>
</dbReference>
<evidence type="ECO:0000256" key="1">
    <source>
        <dbReference type="ARBA" id="ARBA00006019"/>
    </source>
</evidence>
<dbReference type="GO" id="GO:0031625">
    <property type="term" value="F:ubiquitin protein ligase binding"/>
    <property type="evidence" value="ECO:0007669"/>
    <property type="project" value="InterPro"/>
</dbReference>
<dbReference type="Gene3D" id="3.30.230.130">
    <property type="entry name" value="Cullin, Chain C, Domain 2"/>
    <property type="match status" value="1"/>
</dbReference>
<dbReference type="SUPFAM" id="SSF74788">
    <property type="entry name" value="Cullin repeat-like"/>
    <property type="match status" value="1"/>
</dbReference>
<dbReference type="InterPro" id="IPR016158">
    <property type="entry name" value="Cullin_homology"/>
</dbReference>
<dbReference type="SUPFAM" id="SSF46785">
    <property type="entry name" value="Winged helix' DNA-binding domain"/>
    <property type="match status" value="1"/>
</dbReference>
<dbReference type="InterPro" id="IPR016159">
    <property type="entry name" value="Cullin_repeat-like_dom_sf"/>
</dbReference>
<dbReference type="GO" id="GO:0006511">
    <property type="term" value="P:ubiquitin-dependent protein catabolic process"/>
    <property type="evidence" value="ECO:0007669"/>
    <property type="project" value="InterPro"/>
</dbReference>
<reference evidence="5 6" key="1">
    <citation type="submission" date="2021-06" db="EMBL/GenBank/DDBJ databases">
        <title>Genome sequence of Babesia caballi.</title>
        <authorList>
            <person name="Yamagishi J."/>
            <person name="Kidaka T."/>
            <person name="Ochi A."/>
        </authorList>
    </citation>
    <scope>NUCLEOTIDE SEQUENCE [LARGE SCALE GENOMIC DNA]</scope>
    <source>
        <strain evidence="5">USDA-D6B2</strain>
    </source>
</reference>
<dbReference type="InterPro" id="IPR045093">
    <property type="entry name" value="Cullin"/>
</dbReference>
<dbReference type="InterPro" id="IPR059120">
    <property type="entry name" value="Cullin-like_AB"/>
</dbReference>
<dbReference type="InterPro" id="IPR001373">
    <property type="entry name" value="Cullin_N"/>
</dbReference>
<dbReference type="Proteomes" id="UP001497744">
    <property type="component" value="Unassembled WGS sequence"/>
</dbReference>
<dbReference type="GeneID" id="94193630"/>
<dbReference type="SMART" id="SM00182">
    <property type="entry name" value="CULLIN"/>
    <property type="match status" value="1"/>
</dbReference>
<dbReference type="InterPro" id="IPR036317">
    <property type="entry name" value="Cullin_homology_sf"/>
</dbReference>
<dbReference type="AlphaFoldDB" id="A0AAV4LQS4"/>
<gene>
    <name evidence="5" type="ORF">BcabD6B2_15840</name>
</gene>
<dbReference type="Pfam" id="PF00888">
    <property type="entry name" value="Cullin"/>
    <property type="match status" value="1"/>
</dbReference>
<dbReference type="SUPFAM" id="SSF75632">
    <property type="entry name" value="Cullin homology domain"/>
    <property type="match status" value="1"/>
</dbReference>
<evidence type="ECO:0000313" key="6">
    <source>
        <dbReference type="Proteomes" id="UP001497744"/>
    </source>
</evidence>
<evidence type="ECO:0000259" key="4">
    <source>
        <dbReference type="PROSITE" id="PS50069"/>
    </source>
</evidence>
<accession>A0AAV4LQS4</accession>
<organism evidence="5 6">
    <name type="scientific">Babesia caballi</name>
    <dbReference type="NCBI Taxonomy" id="5871"/>
    <lineage>
        <taxon>Eukaryota</taxon>
        <taxon>Sar</taxon>
        <taxon>Alveolata</taxon>
        <taxon>Apicomplexa</taxon>
        <taxon>Aconoidasida</taxon>
        <taxon>Piroplasmida</taxon>
        <taxon>Babesiidae</taxon>
        <taxon>Babesia</taxon>
    </lineage>
</organism>
<dbReference type="Pfam" id="PF26557">
    <property type="entry name" value="Cullin_AB"/>
    <property type="match status" value="1"/>
</dbReference>
<feature type="domain" description="Cullin family profile" evidence="4">
    <location>
        <begin position="427"/>
        <end position="644"/>
    </location>
</feature>
<evidence type="ECO:0000256" key="2">
    <source>
        <dbReference type="PROSITE-ProRule" id="PRU00330"/>
    </source>
</evidence>
<comment type="caution">
    <text evidence="5">The sequence shown here is derived from an EMBL/GenBank/DDBJ whole genome shotgun (WGS) entry which is preliminary data.</text>
</comment>
<dbReference type="EMBL" id="BPLF01000001">
    <property type="protein sequence ID" value="GIX62149.1"/>
    <property type="molecule type" value="Genomic_DNA"/>
</dbReference>
<dbReference type="PROSITE" id="PS50069">
    <property type="entry name" value="CULLIN_2"/>
    <property type="match status" value="1"/>
</dbReference>
<dbReference type="Gene3D" id="1.20.1310.10">
    <property type="entry name" value="Cullin Repeats"/>
    <property type="match status" value="2"/>
</dbReference>
<sequence length="782" mass="88697">MELIRAKPIQRVKFHIPIEEAQQWKPELEHHVDQLKGFARAVLLRSSGTGYNKLLITELIREAVWRKRGAELSAHLDQHLKETIDSMLNSIESGDAAAQSQGADADERNNEVLKKVEECWCHLRAALNELMQVCAMLEEAAAGSFSVWTVAMQYFKQNLESKQKMQKMFLAAMLNRITEYRDGGEVVFCQLRNMVEMFSFVDLYDVFEEKLVAETRCYYRNTATLVLSQSPVTEAYRILQKKIEREGDCCRKFLMKPSVQKVLDVVMVQVLQLNAEALMDQKELNQIISGGDRESMKVLLALYGDTEWSAQLHDAIFDAAQSIGDDITAAFMKSTQGTPTAKAPKDCWDFVMKLYWFKNQLDVTVRDTLPANVDFKAREQTLWHKILNSNEQTMEAITFALASYTAGAPHGMGATQFMEDDCGMPFILHVFRALANKTNYETHFRVMLSSRLLYEQQLSDVQEQVVAQLKAECGVSYVSKLEALINDYNNSRKVYLGFTEANGDLIRASAGDISQFHAVVLSHDTWLRGAKIARPQADDVFKDCEVDGFSEVDVPVEVNEGSQLQAMKRLQGKFAEFYAVTHKNRSISYLPEFGSAELEMELQGKTYKLNLSVCQAYCLLALNNMDVTTLAALQEIMGVEYNEILMRKHLAPLCAGENPVLAFVYHGLNFDNCSDDDRFGLNPQFMPDAPVVDLQYKDAVFETHDVEEVSRSSIEDLTPAVEATIVRHLKTKLEDTTSNVFKVCVDKHASVDRFDFNKIVDSLVERDFVKFSPQNDVLYYVP</sequence>
<keyword evidence="6" id="KW-1185">Reference proteome</keyword>
<name>A0AAV4LQS4_BABCB</name>
<dbReference type="RefSeq" id="XP_067714218.1">
    <property type="nucleotide sequence ID" value="XM_067858117.1"/>
</dbReference>
<comment type="similarity">
    <text evidence="1 2 3">Belongs to the cullin family.</text>
</comment>